<dbReference type="Gene3D" id="1.20.1070.10">
    <property type="entry name" value="Rhodopsin 7-helix transmembrane proteins"/>
    <property type="match status" value="1"/>
</dbReference>
<feature type="transmembrane region" description="Helical" evidence="10">
    <location>
        <begin position="304"/>
        <end position="324"/>
    </location>
</feature>
<keyword evidence="5" id="KW-0297">G-protein coupled receptor</keyword>
<evidence type="ECO:0000256" key="6">
    <source>
        <dbReference type="ARBA" id="ARBA00023136"/>
    </source>
</evidence>
<evidence type="ECO:0000256" key="10">
    <source>
        <dbReference type="SAM" id="Phobius"/>
    </source>
</evidence>
<feature type="transmembrane region" description="Helical" evidence="10">
    <location>
        <begin position="178"/>
        <end position="204"/>
    </location>
</feature>
<keyword evidence="8" id="KW-0807">Transducer</keyword>
<feature type="transmembrane region" description="Helical" evidence="10">
    <location>
        <begin position="272"/>
        <end position="292"/>
    </location>
</feature>
<proteinExistence type="predicted"/>
<comment type="caution">
    <text evidence="12">The sequence shown here is derived from an EMBL/GenBank/DDBJ whole genome shotgun (WGS) entry which is preliminary data.</text>
</comment>
<dbReference type="EMBL" id="JAHFZB010000002">
    <property type="protein sequence ID" value="KAK6492952.1"/>
    <property type="molecule type" value="Genomic_DNA"/>
</dbReference>
<evidence type="ECO:0000256" key="5">
    <source>
        <dbReference type="ARBA" id="ARBA00023040"/>
    </source>
</evidence>
<dbReference type="SUPFAM" id="SSF81321">
    <property type="entry name" value="Family A G protein-coupled receptor-like"/>
    <property type="match status" value="1"/>
</dbReference>
<keyword evidence="7" id="KW-0675">Receptor</keyword>
<evidence type="ECO:0000256" key="4">
    <source>
        <dbReference type="ARBA" id="ARBA00022989"/>
    </source>
</evidence>
<gene>
    <name evidence="12" type="ORF">HHUSO_G2391</name>
</gene>
<evidence type="ECO:0000256" key="2">
    <source>
        <dbReference type="ARBA" id="ARBA00022475"/>
    </source>
</evidence>
<dbReference type="Proteomes" id="UP001369086">
    <property type="component" value="Unassembled WGS sequence"/>
</dbReference>
<keyword evidence="13" id="KW-1185">Reference proteome</keyword>
<feature type="region of interest" description="Disordered" evidence="9">
    <location>
        <begin position="211"/>
        <end position="240"/>
    </location>
</feature>
<dbReference type="InterPro" id="IPR000276">
    <property type="entry name" value="GPCR_Rhodpsn"/>
</dbReference>
<dbReference type="CDD" id="cd00637">
    <property type="entry name" value="7tm_classA_rhodopsin-like"/>
    <property type="match status" value="1"/>
</dbReference>
<feature type="transmembrane region" description="Helical" evidence="10">
    <location>
        <begin position="12"/>
        <end position="31"/>
    </location>
</feature>
<dbReference type="InterPro" id="IPR017452">
    <property type="entry name" value="GPCR_Rhodpsn_7TM"/>
</dbReference>
<sequence>MEEVALIESLIRAIMCLLGIVGNNLLAFRLLPSKMSRVRTSEVLLINLAICNLITNYLVDLPDTIADFAGSWFLGETYCSFFLFCSELSETSSILTTLLISVFWYQKLVGSLRRGNAPVLLESLRLSSGIVLLTWVLALIFSAPLLFYAKVDNKEENGTELRCDDHFPTHTSKQTYEVLYLTLANAVPIALMVFTNLRIVVTLLMHRKEMERNGNTSSENPPEVSPSATVSSESNGKTLQPSKVHTIAASVPARSTRTSPSPVAQVRAAKSVVAVASVFLICWVVHLLLRIVSNVNMSPLIVEIASYIAASYTCIIPYIFLYGVKKLSCQCWK</sequence>
<evidence type="ECO:0000313" key="12">
    <source>
        <dbReference type="EMBL" id="KAK6492952.1"/>
    </source>
</evidence>
<keyword evidence="6 10" id="KW-0472">Membrane</keyword>
<dbReference type="PANTHER" id="PTHR24230">
    <property type="entry name" value="G-PROTEIN COUPLED RECEPTOR"/>
    <property type="match status" value="1"/>
</dbReference>
<feature type="transmembrane region" description="Helical" evidence="10">
    <location>
        <begin position="43"/>
        <end position="61"/>
    </location>
</feature>
<accession>A0ABR1A792</accession>
<evidence type="ECO:0000256" key="1">
    <source>
        <dbReference type="ARBA" id="ARBA00004651"/>
    </source>
</evidence>
<feature type="domain" description="G-protein coupled receptors family 1 profile" evidence="11">
    <location>
        <begin position="22"/>
        <end position="320"/>
    </location>
</feature>
<evidence type="ECO:0000256" key="8">
    <source>
        <dbReference type="ARBA" id="ARBA00023224"/>
    </source>
</evidence>
<dbReference type="PANTHER" id="PTHR24230:SF55">
    <property type="entry name" value="MELANIN-CONCENTRATING HORMONE RECEPTOR 2"/>
    <property type="match status" value="1"/>
</dbReference>
<feature type="compositionally biased region" description="Polar residues" evidence="9">
    <location>
        <begin position="213"/>
        <end position="240"/>
    </location>
</feature>
<evidence type="ECO:0000256" key="7">
    <source>
        <dbReference type="ARBA" id="ARBA00023170"/>
    </source>
</evidence>
<reference evidence="12 13" key="1">
    <citation type="submission" date="2021-05" db="EMBL/GenBank/DDBJ databases">
        <authorList>
            <person name="Zahm M."/>
            <person name="Klopp C."/>
            <person name="Cabau C."/>
            <person name="Kuhl H."/>
            <person name="Suciu R."/>
            <person name="Ciorpac M."/>
            <person name="Holostenco D."/>
            <person name="Gessner J."/>
            <person name="Wuertz S."/>
            <person name="Hohne C."/>
            <person name="Stock M."/>
            <person name="Gislard M."/>
            <person name="Lluch J."/>
            <person name="Milhes M."/>
            <person name="Lampietro C."/>
            <person name="Lopez Roques C."/>
            <person name="Donnadieu C."/>
            <person name="Du K."/>
            <person name="Schartl M."/>
            <person name="Guiguen Y."/>
        </authorList>
    </citation>
    <scope>NUCLEOTIDE SEQUENCE [LARGE SCALE GENOMIC DNA]</scope>
    <source>
        <strain evidence="12">Hh-F2</strain>
        <tissue evidence="12">Blood</tissue>
    </source>
</reference>
<evidence type="ECO:0000259" key="11">
    <source>
        <dbReference type="PROSITE" id="PS50262"/>
    </source>
</evidence>
<dbReference type="PROSITE" id="PS50262">
    <property type="entry name" value="G_PROTEIN_RECEP_F1_2"/>
    <property type="match status" value="1"/>
</dbReference>
<keyword evidence="3 10" id="KW-0812">Transmembrane</keyword>
<feature type="transmembrane region" description="Helical" evidence="10">
    <location>
        <begin position="126"/>
        <end position="149"/>
    </location>
</feature>
<evidence type="ECO:0000256" key="9">
    <source>
        <dbReference type="SAM" id="MobiDB-lite"/>
    </source>
</evidence>
<dbReference type="Pfam" id="PF00001">
    <property type="entry name" value="7tm_1"/>
    <property type="match status" value="1"/>
</dbReference>
<comment type="subcellular location">
    <subcellularLocation>
        <location evidence="1">Cell membrane</location>
        <topology evidence="1">Multi-pass membrane protein</topology>
    </subcellularLocation>
</comment>
<feature type="transmembrane region" description="Helical" evidence="10">
    <location>
        <begin position="81"/>
        <end position="105"/>
    </location>
</feature>
<organism evidence="12 13">
    <name type="scientific">Huso huso</name>
    <name type="common">Beluga</name>
    <name type="synonym">Acipenser huso</name>
    <dbReference type="NCBI Taxonomy" id="61971"/>
    <lineage>
        <taxon>Eukaryota</taxon>
        <taxon>Metazoa</taxon>
        <taxon>Chordata</taxon>
        <taxon>Craniata</taxon>
        <taxon>Vertebrata</taxon>
        <taxon>Euteleostomi</taxon>
        <taxon>Actinopterygii</taxon>
        <taxon>Chondrostei</taxon>
        <taxon>Acipenseriformes</taxon>
        <taxon>Acipenseridae</taxon>
        <taxon>Huso</taxon>
    </lineage>
</organism>
<protein>
    <submittedName>
        <fullName evidence="12">Rhodopsin-like</fullName>
    </submittedName>
</protein>
<name>A0ABR1A792_HUSHU</name>
<keyword evidence="4 10" id="KW-1133">Transmembrane helix</keyword>
<keyword evidence="2" id="KW-1003">Cell membrane</keyword>
<evidence type="ECO:0000256" key="3">
    <source>
        <dbReference type="ARBA" id="ARBA00022692"/>
    </source>
</evidence>
<dbReference type="PRINTS" id="PR00237">
    <property type="entry name" value="GPCRRHODOPSN"/>
</dbReference>
<evidence type="ECO:0000313" key="13">
    <source>
        <dbReference type="Proteomes" id="UP001369086"/>
    </source>
</evidence>